<dbReference type="CDD" id="cd00130">
    <property type="entry name" value="PAS"/>
    <property type="match status" value="1"/>
</dbReference>
<reference evidence="9 10" key="1">
    <citation type="submission" date="2018-08" db="EMBL/GenBank/DDBJ databases">
        <title>Genomic Encyclopedia of Archaeal and Bacterial Type Strains, Phase II (KMG-II): from individual species to whole genera.</title>
        <authorList>
            <person name="Goeker M."/>
        </authorList>
    </citation>
    <scope>NUCLEOTIDE SEQUENCE [LARGE SCALE GENOMIC DNA]</scope>
    <source>
        <strain evidence="9 10">DSM 5002</strain>
    </source>
</reference>
<dbReference type="EMBL" id="QXDF01000002">
    <property type="protein sequence ID" value="RIA47689.1"/>
    <property type="molecule type" value="Genomic_DNA"/>
</dbReference>
<dbReference type="InterPro" id="IPR025847">
    <property type="entry name" value="MEDS_domain"/>
</dbReference>
<dbReference type="Pfam" id="PF14417">
    <property type="entry name" value="MEDS"/>
    <property type="match status" value="1"/>
</dbReference>
<dbReference type="InterPro" id="IPR000700">
    <property type="entry name" value="PAS-assoc_C"/>
</dbReference>
<proteinExistence type="predicted"/>
<name>A0A397PIH5_9HYPH</name>
<keyword evidence="5" id="KW-0418">Kinase</keyword>
<accession>A0A397PIH5</accession>
<gene>
    <name evidence="9" type="ORF">BXY53_2254</name>
</gene>
<dbReference type="InterPro" id="IPR000014">
    <property type="entry name" value="PAS"/>
</dbReference>
<evidence type="ECO:0000313" key="10">
    <source>
        <dbReference type="Proteomes" id="UP000266273"/>
    </source>
</evidence>
<keyword evidence="10" id="KW-1185">Reference proteome</keyword>
<dbReference type="PANTHER" id="PTHR43304">
    <property type="entry name" value="PHYTOCHROME-LIKE PROTEIN CPH1"/>
    <property type="match status" value="1"/>
</dbReference>
<dbReference type="InterPro" id="IPR035965">
    <property type="entry name" value="PAS-like_dom_sf"/>
</dbReference>
<dbReference type="PROSITE" id="PS50113">
    <property type="entry name" value="PAC"/>
    <property type="match status" value="1"/>
</dbReference>
<evidence type="ECO:0000256" key="6">
    <source>
        <dbReference type="SAM" id="MobiDB-lite"/>
    </source>
</evidence>
<organism evidence="9 10">
    <name type="scientific">Dichotomicrobium thermohalophilum</name>
    <dbReference type="NCBI Taxonomy" id="933063"/>
    <lineage>
        <taxon>Bacteria</taxon>
        <taxon>Pseudomonadati</taxon>
        <taxon>Pseudomonadota</taxon>
        <taxon>Alphaproteobacteria</taxon>
        <taxon>Hyphomicrobiales</taxon>
        <taxon>Hyphomicrobiaceae</taxon>
        <taxon>Dichotomicrobium</taxon>
    </lineage>
</organism>
<sequence length="366" mass="41112">MNSQGKCAAATANAPLRNSGLEPIGDLPWGTHFCKFYTNRAELVETLVRYFKAGLEANEFCLWVTSEPLRADEATNALRKAVPGLDQFIADGQIEILDNSHWRTLHGDCDADRVLDVFCSKLDAARQRGFEGLRLSGDRSWLACNDRDELTRYEARMNSVIGSLRVLALCTCALEECTPREALDLVGTHEFALIRDGAKCRVLGNLARLKAERELKESREDLARAQAVAQTGSWRLDVNHNALTWSAETFRIFGLPRGTPLTYETFLSAVHPDDREYVDRNWQAALQGAPYDIEHRILVDGQTKWVRERAELEFDEQGRLLGGFGTVQDITPRNKARRRCGKVKRGRASLCRASHKPSGKPTRTEP</sequence>
<feature type="compositionally biased region" description="Basic residues" evidence="6">
    <location>
        <begin position="347"/>
        <end position="358"/>
    </location>
</feature>
<dbReference type="EC" id="2.7.13.3" evidence="2"/>
<comment type="caution">
    <text evidence="9">The sequence shown here is derived from an EMBL/GenBank/DDBJ whole genome shotgun (WGS) entry which is preliminary data.</text>
</comment>
<evidence type="ECO:0000256" key="4">
    <source>
        <dbReference type="ARBA" id="ARBA00022679"/>
    </source>
</evidence>
<keyword evidence="4" id="KW-0808">Transferase</keyword>
<dbReference type="AlphaFoldDB" id="A0A397PIH5"/>
<keyword evidence="3" id="KW-0597">Phosphoprotein</keyword>
<dbReference type="PANTHER" id="PTHR43304:SF1">
    <property type="entry name" value="PAC DOMAIN-CONTAINING PROTEIN"/>
    <property type="match status" value="1"/>
</dbReference>
<dbReference type="Pfam" id="PF08447">
    <property type="entry name" value="PAS_3"/>
    <property type="match status" value="1"/>
</dbReference>
<evidence type="ECO:0000313" key="9">
    <source>
        <dbReference type="EMBL" id="RIA47689.1"/>
    </source>
</evidence>
<dbReference type="SMART" id="SM00091">
    <property type="entry name" value="PAS"/>
    <property type="match status" value="1"/>
</dbReference>
<evidence type="ECO:0000256" key="2">
    <source>
        <dbReference type="ARBA" id="ARBA00012438"/>
    </source>
</evidence>
<feature type="region of interest" description="Disordered" evidence="6">
    <location>
        <begin position="347"/>
        <end position="366"/>
    </location>
</feature>
<evidence type="ECO:0000256" key="5">
    <source>
        <dbReference type="ARBA" id="ARBA00022777"/>
    </source>
</evidence>
<dbReference type="FunFam" id="3.30.450.20:FF:000088">
    <property type="entry name" value="Sensory transduction histidine kinase"/>
    <property type="match status" value="1"/>
</dbReference>
<protein>
    <recommendedName>
        <fullName evidence="2">histidine kinase</fullName>
        <ecNumber evidence="2">2.7.13.3</ecNumber>
    </recommendedName>
</protein>
<comment type="catalytic activity">
    <reaction evidence="1">
        <text>ATP + protein L-histidine = ADP + protein N-phospho-L-histidine.</text>
        <dbReference type="EC" id="2.7.13.3"/>
    </reaction>
</comment>
<dbReference type="Gene3D" id="3.30.450.20">
    <property type="entry name" value="PAS domain"/>
    <property type="match status" value="1"/>
</dbReference>
<feature type="domain" description="PAS" evidence="7">
    <location>
        <begin position="218"/>
        <end position="289"/>
    </location>
</feature>
<dbReference type="InterPro" id="IPR013655">
    <property type="entry name" value="PAS_fold_3"/>
</dbReference>
<evidence type="ECO:0000256" key="1">
    <source>
        <dbReference type="ARBA" id="ARBA00000085"/>
    </source>
</evidence>
<dbReference type="Proteomes" id="UP000266273">
    <property type="component" value="Unassembled WGS sequence"/>
</dbReference>
<dbReference type="GO" id="GO:0004673">
    <property type="term" value="F:protein histidine kinase activity"/>
    <property type="evidence" value="ECO:0007669"/>
    <property type="project" value="UniProtKB-EC"/>
</dbReference>
<dbReference type="Gene3D" id="2.10.70.100">
    <property type="match status" value="1"/>
</dbReference>
<feature type="domain" description="PAC" evidence="8">
    <location>
        <begin position="287"/>
        <end position="342"/>
    </location>
</feature>
<dbReference type="SUPFAM" id="SSF55785">
    <property type="entry name" value="PYP-like sensor domain (PAS domain)"/>
    <property type="match status" value="1"/>
</dbReference>
<evidence type="ECO:0000256" key="3">
    <source>
        <dbReference type="ARBA" id="ARBA00022553"/>
    </source>
</evidence>
<dbReference type="NCBIfam" id="TIGR00229">
    <property type="entry name" value="sensory_box"/>
    <property type="match status" value="1"/>
</dbReference>
<dbReference type="InterPro" id="IPR052162">
    <property type="entry name" value="Sensor_kinase/Photoreceptor"/>
</dbReference>
<evidence type="ECO:0000259" key="7">
    <source>
        <dbReference type="PROSITE" id="PS50112"/>
    </source>
</evidence>
<evidence type="ECO:0000259" key="8">
    <source>
        <dbReference type="PROSITE" id="PS50113"/>
    </source>
</evidence>
<dbReference type="RefSeq" id="WP_245410446.1">
    <property type="nucleotide sequence ID" value="NZ_QXDF01000002.1"/>
</dbReference>
<dbReference type="PROSITE" id="PS50112">
    <property type="entry name" value="PAS"/>
    <property type="match status" value="1"/>
</dbReference>